<keyword evidence="2" id="KW-1133">Transmembrane helix</keyword>
<name>A0A1X0NDN1_9TRYP</name>
<evidence type="ECO:0008006" key="6">
    <source>
        <dbReference type="Google" id="ProtNLM"/>
    </source>
</evidence>
<feature type="region of interest" description="Disordered" evidence="1">
    <location>
        <begin position="298"/>
        <end position="428"/>
    </location>
</feature>
<evidence type="ECO:0000256" key="2">
    <source>
        <dbReference type="SAM" id="Phobius"/>
    </source>
</evidence>
<comment type="caution">
    <text evidence="4">The sequence shown here is derived from an EMBL/GenBank/DDBJ whole genome shotgun (WGS) entry which is preliminary data.</text>
</comment>
<feature type="signal peptide" evidence="3">
    <location>
        <begin position="1"/>
        <end position="27"/>
    </location>
</feature>
<dbReference type="EMBL" id="NBCO01000119">
    <property type="protein sequence ID" value="ORC81349.1"/>
    <property type="molecule type" value="Genomic_DNA"/>
</dbReference>
<feature type="chain" id="PRO_5010875658" description="Transglutaminase" evidence="3">
    <location>
        <begin position="28"/>
        <end position="450"/>
    </location>
</feature>
<evidence type="ECO:0000313" key="5">
    <source>
        <dbReference type="Proteomes" id="UP000192257"/>
    </source>
</evidence>
<dbReference type="VEuPathDB" id="TriTrypDB:TM35_001191000"/>
<sequence length="450" mass="51969">MTTMFVQLRRLVYLLVLLQCCMCVTHAEEDAVQKKAEQFLEKWVSEWEEPLVEGKGYKEVWNATVESCITNAKAARKVADRVDNLRKYIVEQRLRRDKGLWSEGAVRDKFVKLVKEAAEEVEKDLNVLQDAGVRVEEARYLVRMGGDAIDKMKVVWENRNNSRKQHTEVLKGVDEEKRSVAQGALIKRSKRVYDDMNQTYHELLVIKRRSIACAKELSNGVIVTKNKIYTAGKLMEEEKGRIPDEKMGYGVAVKKFAEAVKKSLGEELVRVTYFNNKTKADGEMFVVGRTSASAFAGAVKHHETKRTAANKTKLEAEVAAAREKARENMVRKKEEEEQEVRSLHEEKQRERERKKAEEEEKRRKEQERKDAEERRKEQERKKAEEEVKRAKEAARKAKEEQAKQELEKKAKEEMEKKKKKKDGSSSPALMHSPLLLLLVLMCVLGCTLVC</sequence>
<dbReference type="GeneID" id="39991563"/>
<proteinExistence type="predicted"/>
<protein>
    <recommendedName>
        <fullName evidence="6">Transglutaminase</fullName>
    </recommendedName>
</protein>
<evidence type="ECO:0000256" key="1">
    <source>
        <dbReference type="SAM" id="MobiDB-lite"/>
    </source>
</evidence>
<keyword evidence="5" id="KW-1185">Reference proteome</keyword>
<keyword evidence="2" id="KW-0812">Transmembrane</keyword>
<reference evidence="4 5" key="1">
    <citation type="submission" date="2017-03" db="EMBL/GenBank/DDBJ databases">
        <title>An alternative strategy for trypanosome survival in the mammalian bloodstream revealed through genome and transcriptome analysis of the ubiquitous bovine parasite Trypanosoma (Megatrypanum) theileri.</title>
        <authorList>
            <person name="Kelly S."/>
            <person name="Ivens A."/>
            <person name="Mott A."/>
            <person name="O'Neill E."/>
            <person name="Emms D."/>
            <person name="Macleod O."/>
            <person name="Voorheis P."/>
            <person name="Matthews J."/>
            <person name="Matthews K."/>
            <person name="Carrington M."/>
        </authorList>
    </citation>
    <scope>NUCLEOTIDE SEQUENCE [LARGE SCALE GENOMIC DNA]</scope>
    <source>
        <strain evidence="4">Edinburgh</strain>
    </source>
</reference>
<dbReference type="AlphaFoldDB" id="A0A1X0NDN1"/>
<gene>
    <name evidence="4" type="ORF">TM35_001191000</name>
</gene>
<organism evidence="4 5">
    <name type="scientific">Trypanosoma theileri</name>
    <dbReference type="NCBI Taxonomy" id="67003"/>
    <lineage>
        <taxon>Eukaryota</taxon>
        <taxon>Discoba</taxon>
        <taxon>Euglenozoa</taxon>
        <taxon>Kinetoplastea</taxon>
        <taxon>Metakinetoplastina</taxon>
        <taxon>Trypanosomatida</taxon>
        <taxon>Trypanosomatidae</taxon>
        <taxon>Trypanosoma</taxon>
    </lineage>
</organism>
<keyword evidence="3" id="KW-0732">Signal</keyword>
<feature type="transmembrane region" description="Helical" evidence="2">
    <location>
        <begin position="428"/>
        <end position="449"/>
    </location>
</feature>
<dbReference type="Proteomes" id="UP000192257">
    <property type="component" value="Unassembled WGS sequence"/>
</dbReference>
<evidence type="ECO:0000313" key="4">
    <source>
        <dbReference type="EMBL" id="ORC81349.1"/>
    </source>
</evidence>
<accession>A0A1X0NDN1</accession>
<dbReference type="RefSeq" id="XP_028876920.1">
    <property type="nucleotide sequence ID" value="XM_029031783.1"/>
</dbReference>
<dbReference type="STRING" id="67003.A0A1X0NDN1"/>
<evidence type="ECO:0000256" key="3">
    <source>
        <dbReference type="SAM" id="SignalP"/>
    </source>
</evidence>
<feature type="compositionally biased region" description="Basic and acidic residues" evidence="1">
    <location>
        <begin position="312"/>
        <end position="416"/>
    </location>
</feature>
<keyword evidence="2" id="KW-0472">Membrane</keyword>